<dbReference type="Proteomes" id="UP000793456">
    <property type="component" value="Chromosome XIII"/>
</dbReference>
<dbReference type="EMBL" id="CM011686">
    <property type="protein sequence ID" value="TMS11835.1"/>
    <property type="molecule type" value="Genomic_DNA"/>
</dbReference>
<name>A0ACD3QXG0_LARCR</name>
<evidence type="ECO:0000313" key="2">
    <source>
        <dbReference type="Proteomes" id="UP000793456"/>
    </source>
</evidence>
<gene>
    <name evidence="1" type="ORF">E3U43_019226</name>
</gene>
<reference evidence="1" key="1">
    <citation type="submission" date="2018-11" db="EMBL/GenBank/DDBJ databases">
        <title>The sequence and de novo assembly of Larimichthys crocea genome using PacBio and Hi-C technologies.</title>
        <authorList>
            <person name="Xu P."/>
            <person name="Chen B."/>
            <person name="Zhou Z."/>
            <person name="Ke Q."/>
            <person name="Wu Y."/>
            <person name="Bai H."/>
            <person name="Pu F."/>
        </authorList>
    </citation>
    <scope>NUCLEOTIDE SEQUENCE</scope>
    <source>
        <tissue evidence="1">Muscle</tissue>
    </source>
</reference>
<proteinExistence type="predicted"/>
<sequence length="121" mass="12904">MSFLDCSCISHAQVQPLDIEERYEDTSHQFLSCDGSEYTLQGPAGGDDITGLSPEPAHYQLLSELGRGFNNLSQVNMARHTPTGQLVAVKQTNLGRVHRGGAAAAHERGSCCPGCSVTPTC</sequence>
<evidence type="ECO:0000313" key="1">
    <source>
        <dbReference type="EMBL" id="TMS11835.1"/>
    </source>
</evidence>
<protein>
    <submittedName>
        <fullName evidence="1">Uncharacterized protein</fullName>
    </submittedName>
</protein>
<keyword evidence="2" id="KW-1185">Reference proteome</keyword>
<accession>A0ACD3QXG0</accession>
<comment type="caution">
    <text evidence="1">The sequence shown here is derived from an EMBL/GenBank/DDBJ whole genome shotgun (WGS) entry which is preliminary data.</text>
</comment>
<organism evidence="1 2">
    <name type="scientific">Larimichthys crocea</name>
    <name type="common">Large yellow croaker</name>
    <name type="synonym">Pseudosciaena crocea</name>
    <dbReference type="NCBI Taxonomy" id="215358"/>
    <lineage>
        <taxon>Eukaryota</taxon>
        <taxon>Metazoa</taxon>
        <taxon>Chordata</taxon>
        <taxon>Craniata</taxon>
        <taxon>Vertebrata</taxon>
        <taxon>Euteleostomi</taxon>
        <taxon>Actinopterygii</taxon>
        <taxon>Neopterygii</taxon>
        <taxon>Teleostei</taxon>
        <taxon>Neoteleostei</taxon>
        <taxon>Acanthomorphata</taxon>
        <taxon>Eupercaria</taxon>
        <taxon>Sciaenidae</taxon>
        <taxon>Larimichthys</taxon>
    </lineage>
</organism>